<evidence type="ECO:0000256" key="6">
    <source>
        <dbReference type="ARBA" id="ARBA00023136"/>
    </source>
</evidence>
<keyword evidence="10" id="KW-1185">Reference proteome</keyword>
<comment type="similarity">
    <text evidence="2">Belongs to the glycosyltransferase 31 family. Beta3-Gal-T subfamily.</text>
</comment>
<dbReference type="InterPro" id="IPR026050">
    <property type="entry name" value="C1GALT1/C1GALT1_chp1"/>
</dbReference>
<feature type="transmembrane region" description="Helical" evidence="7">
    <location>
        <begin position="95"/>
        <end position="113"/>
    </location>
</feature>
<dbReference type="OrthoDB" id="414175at2759"/>
<comment type="subcellular location">
    <subcellularLocation>
        <location evidence="1">Membrane</location>
        <topology evidence="1">Single-pass type II membrane protein</topology>
    </subcellularLocation>
</comment>
<evidence type="ECO:0000313" key="10">
    <source>
        <dbReference type="Proteomes" id="UP000014071"/>
    </source>
</evidence>
<reference evidence="10" key="1">
    <citation type="journal article" date="2013" name="Genome Announc.">
        <title>Draft genome sequence of the basidiomycetous yeast-like fungus Pseudozyma hubeiensis SY62, which produces an abundant amount of the biosurfactant mannosylerythritol lipids.</title>
        <authorList>
            <person name="Konishi M."/>
            <person name="Hatada Y."/>
            <person name="Horiuchi J."/>
        </authorList>
    </citation>
    <scope>NUCLEOTIDE SEQUENCE [LARGE SCALE GENOMIC DNA]</scope>
    <source>
        <strain evidence="10">SY62</strain>
    </source>
</reference>
<keyword evidence="6 7" id="KW-0472">Membrane</keyword>
<dbReference type="PANTHER" id="PTHR23033">
    <property type="entry name" value="BETA1,3-GALACTOSYLTRANSFERASE"/>
    <property type="match status" value="1"/>
</dbReference>
<dbReference type="GO" id="GO:0016020">
    <property type="term" value="C:membrane"/>
    <property type="evidence" value="ECO:0007669"/>
    <property type="project" value="UniProtKB-SubCell"/>
</dbReference>
<gene>
    <name evidence="9" type="ORF">PHSY_002053</name>
</gene>
<keyword evidence="5 7" id="KW-1133">Transmembrane helix</keyword>
<dbReference type="eggNOG" id="KOG2246">
    <property type="taxonomic scope" value="Eukaryota"/>
</dbReference>
<evidence type="ECO:0000256" key="1">
    <source>
        <dbReference type="ARBA" id="ARBA00004606"/>
    </source>
</evidence>
<dbReference type="Gene3D" id="1.20.1250.20">
    <property type="entry name" value="MFS general substrate transporter like domains"/>
    <property type="match status" value="1"/>
</dbReference>
<keyword evidence="4" id="KW-0735">Signal-anchor</keyword>
<dbReference type="InterPro" id="IPR003609">
    <property type="entry name" value="Pan_app"/>
</dbReference>
<protein>
    <recommendedName>
        <fullName evidence="8">Apple domain-containing protein</fullName>
    </recommendedName>
</protein>
<organism evidence="9 10">
    <name type="scientific">Pseudozyma hubeiensis (strain SY62)</name>
    <name type="common">Yeast</name>
    <dbReference type="NCBI Taxonomy" id="1305764"/>
    <lineage>
        <taxon>Eukaryota</taxon>
        <taxon>Fungi</taxon>
        <taxon>Dikarya</taxon>
        <taxon>Basidiomycota</taxon>
        <taxon>Ustilaginomycotina</taxon>
        <taxon>Ustilaginomycetes</taxon>
        <taxon>Ustilaginales</taxon>
        <taxon>Ustilaginaceae</taxon>
        <taxon>Pseudozyma</taxon>
    </lineage>
</organism>
<evidence type="ECO:0000256" key="7">
    <source>
        <dbReference type="SAM" id="Phobius"/>
    </source>
</evidence>
<keyword evidence="3 7" id="KW-0812">Transmembrane</keyword>
<evidence type="ECO:0000256" key="5">
    <source>
        <dbReference type="ARBA" id="ARBA00022989"/>
    </source>
</evidence>
<dbReference type="AlphaFoldDB" id="R9P040"/>
<proteinExistence type="inferred from homology"/>
<name>R9P040_PSEHS</name>
<dbReference type="HOGENOM" id="CLU_022549_1_1_1"/>
<dbReference type="Pfam" id="PF14295">
    <property type="entry name" value="PAN_4"/>
    <property type="match status" value="1"/>
</dbReference>
<feature type="domain" description="Apple" evidence="8">
    <location>
        <begin position="512"/>
        <end position="547"/>
    </location>
</feature>
<dbReference type="GeneID" id="24107347"/>
<dbReference type="Proteomes" id="UP000014071">
    <property type="component" value="Unassembled WGS sequence"/>
</dbReference>
<evidence type="ECO:0000256" key="2">
    <source>
        <dbReference type="ARBA" id="ARBA00006462"/>
    </source>
</evidence>
<feature type="transmembrane region" description="Helical" evidence="7">
    <location>
        <begin position="6"/>
        <end position="24"/>
    </location>
</feature>
<dbReference type="InterPro" id="IPR036259">
    <property type="entry name" value="MFS_trans_sf"/>
</dbReference>
<evidence type="ECO:0000313" key="9">
    <source>
        <dbReference type="EMBL" id="GAC94481.1"/>
    </source>
</evidence>
<evidence type="ECO:0000259" key="8">
    <source>
        <dbReference type="Pfam" id="PF14295"/>
    </source>
</evidence>
<evidence type="ECO:0000256" key="3">
    <source>
        <dbReference type="ARBA" id="ARBA00022692"/>
    </source>
</evidence>
<dbReference type="EMBL" id="DF238784">
    <property type="protein sequence ID" value="GAC94481.1"/>
    <property type="molecule type" value="Genomic_DNA"/>
</dbReference>
<dbReference type="PANTHER" id="PTHR23033:SF47">
    <property type="entry name" value="APPLE DOMAIN-CONTAINING PROTEIN-RELATED"/>
    <property type="match status" value="1"/>
</dbReference>
<dbReference type="Gene3D" id="3.50.4.10">
    <property type="entry name" value="Hepatocyte Growth Factor"/>
    <property type="match status" value="1"/>
</dbReference>
<accession>R9P040</accession>
<evidence type="ECO:0000256" key="4">
    <source>
        <dbReference type="ARBA" id="ARBA00022968"/>
    </source>
</evidence>
<dbReference type="Gene3D" id="3.90.550.50">
    <property type="match status" value="1"/>
</dbReference>
<sequence>MGPFIMLIFGSVLVFAFGWVYFMVPETKNISLEDVEVLYSEHVKPWKSAAWIKERDDDDEEFAGQQQDSSLLPTASNRTSSTRSRRKYCCWWKRFIFGISLLSVCFGIFEIAFHGREAESLQAAKAKISQLEQKLSEGVKGGFNRVMATISHPASDPLLDVASASDFVRVDPDIETVKSKSVIVLKTGASVLADRLPVQLVLAQASFLAADERSGQTSPSLFLIYSDAADQIGNFMIHNALANVSDFVRHNADFSRQYNQLHTLLDNNADPSSFPEGWNLDKWKFLYMWSDACRRHPSAEWYIGYEADTYVLWKSLFKFLSTQDSSKETLFGCGSILMRKHELFANGGCPYIISGTLMRSTFGKDPDFASRFDKEVEQSCCGDAELSIALRHSATVPIQDLGDSGARFQNQRPREIVFDAGNWCQPIINFHHLKAWEIVELSKMENEIRRKKRGNETVLYSDVFDYIVPRNLRIALDASARNQTSEMDLYPTKYHWQAFDIGERDTRKGRTSKDEQECRAQCSQSDGCTTWLWTKATEKEKQGDCYMLHHVVRIGEAFQGTEKRTSGWIPSHVRDFQAQHSCNDPSTA</sequence>
<dbReference type="RefSeq" id="XP_012188068.1">
    <property type="nucleotide sequence ID" value="XM_012332678.1"/>
</dbReference>